<dbReference type="Proteomes" id="UP000054144">
    <property type="component" value="Unassembled WGS sequence"/>
</dbReference>
<accession>A0A0D6ZZC6</accession>
<dbReference type="PANTHER" id="PTHR11138">
    <property type="entry name" value="METHIONYL-TRNA FORMYLTRANSFERASE"/>
    <property type="match status" value="1"/>
</dbReference>
<dbReference type="SUPFAM" id="SSF53328">
    <property type="entry name" value="Formyltransferase"/>
    <property type="match status" value="1"/>
</dbReference>
<protein>
    <submittedName>
        <fullName evidence="2">Formyltransferase</fullName>
    </submittedName>
</protein>
<name>A0A0D6ZZC6_9AGAR</name>
<dbReference type="Gene3D" id="3.40.50.12230">
    <property type="match status" value="1"/>
</dbReference>
<dbReference type="EMBL" id="KN882153">
    <property type="protein sequence ID" value="KIY42855.1"/>
    <property type="molecule type" value="Genomic_DNA"/>
</dbReference>
<evidence type="ECO:0000313" key="3">
    <source>
        <dbReference type="Proteomes" id="UP000054144"/>
    </source>
</evidence>
<organism evidence="2 3">
    <name type="scientific">Fistulina hepatica ATCC 64428</name>
    <dbReference type="NCBI Taxonomy" id="1128425"/>
    <lineage>
        <taxon>Eukaryota</taxon>
        <taxon>Fungi</taxon>
        <taxon>Dikarya</taxon>
        <taxon>Basidiomycota</taxon>
        <taxon>Agaricomycotina</taxon>
        <taxon>Agaricomycetes</taxon>
        <taxon>Agaricomycetidae</taxon>
        <taxon>Agaricales</taxon>
        <taxon>Fistulinaceae</taxon>
        <taxon>Fistulina</taxon>
    </lineage>
</organism>
<dbReference type="GO" id="GO:0004479">
    <property type="term" value="F:methionyl-tRNA formyltransferase activity"/>
    <property type="evidence" value="ECO:0007669"/>
    <property type="project" value="TreeGrafter"/>
</dbReference>
<keyword evidence="2" id="KW-0808">Transferase</keyword>
<feature type="domain" description="Formyl transferase N-terminal" evidence="1">
    <location>
        <begin position="86"/>
        <end position="155"/>
    </location>
</feature>
<reference evidence="2 3" key="1">
    <citation type="journal article" date="2015" name="Fungal Genet. Biol.">
        <title>Evolution of novel wood decay mechanisms in Agaricales revealed by the genome sequences of Fistulina hepatica and Cylindrobasidium torrendii.</title>
        <authorList>
            <person name="Floudas D."/>
            <person name="Held B.W."/>
            <person name="Riley R."/>
            <person name="Nagy L.G."/>
            <person name="Koehler G."/>
            <person name="Ransdell A.S."/>
            <person name="Younus H."/>
            <person name="Chow J."/>
            <person name="Chiniquy J."/>
            <person name="Lipzen A."/>
            <person name="Tritt A."/>
            <person name="Sun H."/>
            <person name="Haridas S."/>
            <person name="LaButti K."/>
            <person name="Ohm R.A."/>
            <person name="Kues U."/>
            <person name="Blanchette R.A."/>
            <person name="Grigoriev I.V."/>
            <person name="Minto R.E."/>
            <person name="Hibbett D.S."/>
        </authorList>
    </citation>
    <scope>NUCLEOTIDE SEQUENCE [LARGE SCALE GENOMIC DNA]</scope>
    <source>
        <strain evidence="2 3">ATCC 64428</strain>
    </source>
</reference>
<dbReference type="InterPro" id="IPR036477">
    <property type="entry name" value="Formyl_transf_N_sf"/>
</dbReference>
<evidence type="ECO:0000313" key="2">
    <source>
        <dbReference type="EMBL" id="KIY42855.1"/>
    </source>
</evidence>
<evidence type="ECO:0000259" key="1">
    <source>
        <dbReference type="Pfam" id="PF00551"/>
    </source>
</evidence>
<keyword evidence="3" id="KW-1185">Reference proteome</keyword>
<sequence>MGRDEFSCLVFNHLFKACDVWEELHIATQPDQKTGRRGTLLSVSPLRQLGLSSGVPVHLIPNLKPDFKKWRLPEPFSSHPGTPQHLLITASFGRILTDEMLNMFPEGHRLNVHPSLLPEFRGPAPLQHAILLERPRTGVSIVDMTRRSEGVDSGPDLPSDMNFAGLLQLSGEKGGELLVDTLRRMLRGTVVRTPQDESMAKRAPSITRVNALVNFENFEAENIVRLHNAIGHQLFDPVVITNEPEFLSPICGDATLQASTDMLLVRCALQSVVGFPRVKQWGKKLLTASQWWTGIRGLGLPRRGHVRLTTPPLSEIEHLSDW</sequence>
<dbReference type="InterPro" id="IPR002376">
    <property type="entry name" value="Formyl_transf_N"/>
</dbReference>
<dbReference type="GO" id="GO:0005739">
    <property type="term" value="C:mitochondrion"/>
    <property type="evidence" value="ECO:0007669"/>
    <property type="project" value="TreeGrafter"/>
</dbReference>
<proteinExistence type="predicted"/>
<dbReference type="OrthoDB" id="10268103at2759"/>
<gene>
    <name evidence="2" type="ORF">FISHEDRAFT_68300</name>
</gene>
<dbReference type="Pfam" id="PF00551">
    <property type="entry name" value="Formyl_trans_N"/>
    <property type="match status" value="1"/>
</dbReference>
<dbReference type="PANTHER" id="PTHR11138:SF5">
    <property type="entry name" value="METHIONYL-TRNA FORMYLTRANSFERASE, MITOCHONDRIAL"/>
    <property type="match status" value="1"/>
</dbReference>
<dbReference type="AlphaFoldDB" id="A0A0D6ZZC6"/>